<feature type="chain" id="PRO_5039194604" description="UPAR/Ly6 domain-containing protein" evidence="4">
    <location>
        <begin position="20"/>
        <end position="194"/>
    </location>
</feature>
<dbReference type="InterPro" id="IPR050918">
    <property type="entry name" value="CNF-like_PLA2_Inhibitor"/>
</dbReference>
<dbReference type="SUPFAM" id="SSF57302">
    <property type="entry name" value="Snake toxin-like"/>
    <property type="match status" value="2"/>
</dbReference>
<keyword evidence="7" id="KW-1185">Reference proteome</keyword>
<dbReference type="Pfam" id="PF00021">
    <property type="entry name" value="UPAR_LY6"/>
    <property type="match status" value="2"/>
</dbReference>
<dbReference type="EMBL" id="JAHKSW010000011">
    <property type="protein sequence ID" value="KAG7326265.1"/>
    <property type="molecule type" value="Genomic_DNA"/>
</dbReference>
<feature type="domain" description="UPAR/Ly6" evidence="5">
    <location>
        <begin position="108"/>
        <end position="160"/>
    </location>
</feature>
<keyword evidence="2" id="KW-0964">Secreted</keyword>
<dbReference type="PANTHER" id="PTHR20914:SF9">
    <property type="entry name" value="COILED, ISOFORM A"/>
    <property type="match status" value="1"/>
</dbReference>
<dbReference type="InterPro" id="IPR016054">
    <property type="entry name" value="LY6_UPA_recep-like"/>
</dbReference>
<evidence type="ECO:0000256" key="1">
    <source>
        <dbReference type="ARBA" id="ARBA00004613"/>
    </source>
</evidence>
<name>A0A9D3NSG0_9TELE</name>
<protein>
    <recommendedName>
        <fullName evidence="5">UPAR/Ly6 domain-containing protein</fullName>
    </recommendedName>
</protein>
<dbReference type="PROSITE" id="PS00983">
    <property type="entry name" value="LY6_UPAR"/>
    <property type="match status" value="1"/>
</dbReference>
<keyword evidence="3 4" id="KW-0732">Signal</keyword>
<feature type="signal peptide" evidence="4">
    <location>
        <begin position="1"/>
        <end position="19"/>
    </location>
</feature>
<organism evidence="6 7">
    <name type="scientific">Hemibagrus wyckioides</name>
    <dbReference type="NCBI Taxonomy" id="337641"/>
    <lineage>
        <taxon>Eukaryota</taxon>
        <taxon>Metazoa</taxon>
        <taxon>Chordata</taxon>
        <taxon>Craniata</taxon>
        <taxon>Vertebrata</taxon>
        <taxon>Euteleostomi</taxon>
        <taxon>Actinopterygii</taxon>
        <taxon>Neopterygii</taxon>
        <taxon>Teleostei</taxon>
        <taxon>Ostariophysi</taxon>
        <taxon>Siluriformes</taxon>
        <taxon>Bagridae</taxon>
        <taxon>Hemibagrus</taxon>
    </lineage>
</organism>
<accession>A0A9D3NSG0</accession>
<evidence type="ECO:0000256" key="2">
    <source>
        <dbReference type="ARBA" id="ARBA00022525"/>
    </source>
</evidence>
<feature type="domain" description="UPAR/Ly6" evidence="5">
    <location>
        <begin position="16"/>
        <end position="96"/>
    </location>
</feature>
<sequence>MKLLLVFYFSSSLFGSGRCSTTFSQQCPPDNLCASLIYNYSVPGFKVNMIGEIHGCLPQAVCNQKNSSGLETTYSANVGVAKGFLSISCCESDNCNCIIIPEPDNKPNGLQCLSCKGLTDTTCSSYISCVGNQDHCMTGTVLTLANLTIKGCASKAPLPAASSRSCFGGWQPVDESHWSTAGIVNDPDSAQLSP</sequence>
<evidence type="ECO:0000256" key="3">
    <source>
        <dbReference type="ARBA" id="ARBA00022729"/>
    </source>
</evidence>
<evidence type="ECO:0000313" key="6">
    <source>
        <dbReference type="EMBL" id="KAG7326265.1"/>
    </source>
</evidence>
<gene>
    <name evidence="6" type="ORF">KOW79_009666</name>
</gene>
<dbReference type="OrthoDB" id="8882827at2759"/>
<dbReference type="PANTHER" id="PTHR20914">
    <property type="entry name" value="LY6/PLAUR DOMAIN-CONTAINING PROTEIN 8"/>
    <property type="match status" value="1"/>
</dbReference>
<dbReference type="AlphaFoldDB" id="A0A9D3NSG0"/>
<reference evidence="6 7" key="1">
    <citation type="submission" date="2021-06" db="EMBL/GenBank/DDBJ databases">
        <title>Chromosome-level genome assembly of the red-tail catfish (Hemibagrus wyckioides).</title>
        <authorList>
            <person name="Shao F."/>
        </authorList>
    </citation>
    <scope>NUCLEOTIDE SEQUENCE [LARGE SCALE GENOMIC DNA]</scope>
    <source>
        <strain evidence="6">EC202008001</strain>
        <tissue evidence="6">Blood</tissue>
    </source>
</reference>
<evidence type="ECO:0000313" key="7">
    <source>
        <dbReference type="Proteomes" id="UP000824219"/>
    </source>
</evidence>
<proteinExistence type="predicted"/>
<comment type="caution">
    <text evidence="6">The sequence shown here is derived from an EMBL/GenBank/DDBJ whole genome shotgun (WGS) entry which is preliminary data.</text>
</comment>
<dbReference type="InterPro" id="IPR045860">
    <property type="entry name" value="Snake_toxin-like_sf"/>
</dbReference>
<evidence type="ECO:0000259" key="5">
    <source>
        <dbReference type="Pfam" id="PF00021"/>
    </source>
</evidence>
<evidence type="ECO:0000256" key="4">
    <source>
        <dbReference type="SAM" id="SignalP"/>
    </source>
</evidence>
<dbReference type="GO" id="GO:0005576">
    <property type="term" value="C:extracellular region"/>
    <property type="evidence" value="ECO:0007669"/>
    <property type="project" value="UniProtKB-SubCell"/>
</dbReference>
<dbReference type="Gene3D" id="2.10.60.10">
    <property type="entry name" value="CD59"/>
    <property type="match status" value="1"/>
</dbReference>
<dbReference type="Proteomes" id="UP000824219">
    <property type="component" value="Linkage Group LG11"/>
</dbReference>
<comment type="subcellular location">
    <subcellularLocation>
        <location evidence="1">Secreted</location>
    </subcellularLocation>
</comment>
<dbReference type="InterPro" id="IPR018363">
    <property type="entry name" value="CD59_antigen_CS"/>
</dbReference>